<feature type="transmembrane region" description="Helical" evidence="7">
    <location>
        <begin position="92"/>
        <end position="113"/>
    </location>
</feature>
<gene>
    <name evidence="9" type="ORF">ABR64_04185</name>
</gene>
<keyword evidence="2 7" id="KW-0813">Transport</keyword>
<comment type="subcellular location">
    <subcellularLocation>
        <location evidence="1 7">Cell membrane</location>
        <topology evidence="1 7">Multi-pass membrane protein</topology>
    </subcellularLocation>
</comment>
<evidence type="ECO:0000256" key="3">
    <source>
        <dbReference type="ARBA" id="ARBA00022475"/>
    </source>
</evidence>
<dbReference type="GO" id="GO:0005886">
    <property type="term" value="C:plasma membrane"/>
    <property type="evidence" value="ECO:0007669"/>
    <property type="project" value="UniProtKB-SubCell"/>
</dbReference>
<proteinExistence type="inferred from homology"/>
<accession>A0A0R2P8E3</accession>
<feature type="transmembrane region" description="Helical" evidence="7">
    <location>
        <begin position="231"/>
        <end position="253"/>
    </location>
</feature>
<dbReference type="Proteomes" id="UP000053349">
    <property type="component" value="Unassembled WGS sequence"/>
</dbReference>
<keyword evidence="5 7" id="KW-1133">Transmembrane helix</keyword>
<dbReference type="Gene3D" id="1.10.3720.10">
    <property type="entry name" value="MetI-like"/>
    <property type="match status" value="1"/>
</dbReference>
<comment type="caution">
    <text evidence="9">The sequence shown here is derived from an EMBL/GenBank/DDBJ whole genome shotgun (WGS) entry which is preliminary data.</text>
</comment>
<protein>
    <submittedName>
        <fullName evidence="9">Peptide ABC transporter permease</fullName>
    </submittedName>
</protein>
<feature type="transmembrane region" description="Helical" evidence="7">
    <location>
        <begin position="273"/>
        <end position="295"/>
    </location>
</feature>
<dbReference type="SUPFAM" id="SSF161098">
    <property type="entry name" value="MetI-like"/>
    <property type="match status" value="1"/>
</dbReference>
<keyword evidence="6 7" id="KW-0472">Membrane</keyword>
<evidence type="ECO:0000259" key="8">
    <source>
        <dbReference type="PROSITE" id="PS50928"/>
    </source>
</evidence>
<dbReference type="PANTHER" id="PTHR43163:SF6">
    <property type="entry name" value="DIPEPTIDE TRANSPORT SYSTEM PERMEASE PROTEIN DPPB-RELATED"/>
    <property type="match status" value="1"/>
</dbReference>
<dbReference type="PROSITE" id="PS50928">
    <property type="entry name" value="ABC_TM1"/>
    <property type="match status" value="1"/>
</dbReference>
<dbReference type="EMBL" id="LIAW01000005">
    <property type="protein sequence ID" value="KRO33282.1"/>
    <property type="molecule type" value="Genomic_DNA"/>
</dbReference>
<evidence type="ECO:0000256" key="4">
    <source>
        <dbReference type="ARBA" id="ARBA00022692"/>
    </source>
</evidence>
<evidence type="ECO:0000256" key="2">
    <source>
        <dbReference type="ARBA" id="ARBA00022448"/>
    </source>
</evidence>
<dbReference type="InterPro" id="IPR045621">
    <property type="entry name" value="BPD_transp_1_N"/>
</dbReference>
<name>A0A0R2P8E3_9ACTN</name>
<evidence type="ECO:0000256" key="1">
    <source>
        <dbReference type="ARBA" id="ARBA00004651"/>
    </source>
</evidence>
<keyword evidence="4 7" id="KW-0812">Transmembrane</keyword>
<dbReference type="Pfam" id="PF00528">
    <property type="entry name" value="BPD_transp_1"/>
    <property type="match status" value="1"/>
</dbReference>
<dbReference type="Pfam" id="PF19300">
    <property type="entry name" value="BPD_transp_1_N"/>
    <property type="match status" value="1"/>
</dbReference>
<evidence type="ECO:0000313" key="10">
    <source>
        <dbReference type="Proteomes" id="UP000053349"/>
    </source>
</evidence>
<sequence length="310" mass="33678">MIPMALAISAIIFFASRLSPIDPLNSLISPDAAADATNLAILKERLGFNDPIFVQYFNWLIEIFRGNFGYSIQSGQPISEILALRMPATLELVLAALIISTTLSLLIGLVAGANRGGLTDKFSRVLAAIGISVPDFFIGLALLNIFAYRVSLLPTGQRISPGQVTFIDRLPHLILPVATLSIAMLAVLIRYTRNSVLDTINRDFVKTARSKGLPEWKVMWSHVFRNSLGPVMVLIAFRLPLLVGGAVLVEAVFQWPGIGKTIVEAVTVSDYPVIMVVSLLIAVAILFASFLVDIVKSILDPRVRLGATIE</sequence>
<feature type="transmembrane region" description="Helical" evidence="7">
    <location>
        <begin position="170"/>
        <end position="189"/>
    </location>
</feature>
<feature type="transmembrane region" description="Helical" evidence="7">
    <location>
        <begin position="125"/>
        <end position="150"/>
    </location>
</feature>
<comment type="similarity">
    <text evidence="7">Belongs to the binding-protein-dependent transport system permease family.</text>
</comment>
<reference evidence="9 10" key="1">
    <citation type="submission" date="2015-10" db="EMBL/GenBank/DDBJ databases">
        <title>Metagenome-Assembled Genomes uncover a global brackish microbiome.</title>
        <authorList>
            <person name="Hugerth L.W."/>
            <person name="Larsson J."/>
            <person name="Alneberg J."/>
            <person name="Lindh M.V."/>
            <person name="Legrand C."/>
            <person name="Pinhassi J."/>
            <person name="Andersson A.F."/>
        </authorList>
    </citation>
    <scope>NUCLEOTIDE SEQUENCE [LARGE SCALE GENOMIC DNA]</scope>
    <source>
        <strain evidence="9">BACL2 MAG-121001-bin67</strain>
    </source>
</reference>
<evidence type="ECO:0000313" key="9">
    <source>
        <dbReference type="EMBL" id="KRO33282.1"/>
    </source>
</evidence>
<evidence type="ECO:0000256" key="7">
    <source>
        <dbReference type="RuleBase" id="RU363032"/>
    </source>
</evidence>
<dbReference type="InterPro" id="IPR000515">
    <property type="entry name" value="MetI-like"/>
</dbReference>
<evidence type="ECO:0000256" key="6">
    <source>
        <dbReference type="ARBA" id="ARBA00023136"/>
    </source>
</evidence>
<organism evidence="9 10">
    <name type="scientific">Actinobacteria bacterium BACL2 MAG-121001-bin67</name>
    <dbReference type="NCBI Taxonomy" id="1655572"/>
    <lineage>
        <taxon>Bacteria</taxon>
        <taxon>Bacillati</taxon>
        <taxon>Actinomycetota</taxon>
        <taxon>Actinomycetes</taxon>
        <taxon>Actinomycetes incertae sedis</taxon>
        <taxon>ac1 cluster</taxon>
    </lineage>
</organism>
<dbReference type="GO" id="GO:0055085">
    <property type="term" value="P:transmembrane transport"/>
    <property type="evidence" value="ECO:0007669"/>
    <property type="project" value="InterPro"/>
</dbReference>
<dbReference type="CDD" id="cd06261">
    <property type="entry name" value="TM_PBP2"/>
    <property type="match status" value="1"/>
</dbReference>
<dbReference type="PANTHER" id="PTHR43163">
    <property type="entry name" value="DIPEPTIDE TRANSPORT SYSTEM PERMEASE PROTEIN DPPB-RELATED"/>
    <property type="match status" value="1"/>
</dbReference>
<dbReference type="AlphaFoldDB" id="A0A0R2P8E3"/>
<feature type="domain" description="ABC transmembrane type-1" evidence="8">
    <location>
        <begin position="86"/>
        <end position="292"/>
    </location>
</feature>
<evidence type="ECO:0000256" key="5">
    <source>
        <dbReference type="ARBA" id="ARBA00022989"/>
    </source>
</evidence>
<dbReference type="InterPro" id="IPR035906">
    <property type="entry name" value="MetI-like_sf"/>
</dbReference>
<keyword evidence="3" id="KW-1003">Cell membrane</keyword>